<dbReference type="Proteomes" id="UP000005087">
    <property type="component" value="Chromosome"/>
</dbReference>
<evidence type="ECO:0000256" key="2">
    <source>
        <dbReference type="ARBA" id="ARBA00022759"/>
    </source>
</evidence>
<keyword evidence="3" id="KW-0227">DNA damage</keyword>
<dbReference type="CDD" id="cd00221">
    <property type="entry name" value="Vsr"/>
    <property type="match status" value="1"/>
</dbReference>
<dbReference type="SUPFAM" id="SSF52980">
    <property type="entry name" value="Restriction endonuclease-like"/>
    <property type="match status" value="1"/>
</dbReference>
<dbReference type="InterPro" id="IPR004603">
    <property type="entry name" value="DNA_mismatch_endonuc_vsr"/>
</dbReference>
<dbReference type="HOGENOM" id="CLU_111913_2_1_11"/>
<dbReference type="RefSeq" id="WP_005466842.1">
    <property type="nucleotide sequence ID" value="NZ_CM001484.1"/>
</dbReference>
<feature type="region of interest" description="Disordered" evidence="7">
    <location>
        <begin position="1"/>
        <end position="27"/>
    </location>
</feature>
<accession>I1D7Q8</accession>
<evidence type="ECO:0000256" key="7">
    <source>
        <dbReference type="SAM" id="MobiDB-lite"/>
    </source>
</evidence>
<dbReference type="OrthoDB" id="9801520at2"/>
<dbReference type="NCBIfam" id="TIGR00632">
    <property type="entry name" value="vsr"/>
    <property type="match status" value="1"/>
</dbReference>
<evidence type="ECO:0000256" key="5">
    <source>
        <dbReference type="ARBA" id="ARBA00023204"/>
    </source>
</evidence>
<dbReference type="Gene3D" id="3.40.960.10">
    <property type="entry name" value="VSR Endonuclease"/>
    <property type="match status" value="1"/>
</dbReference>
<dbReference type="GO" id="GO:0006298">
    <property type="term" value="P:mismatch repair"/>
    <property type="evidence" value="ECO:0007669"/>
    <property type="project" value="InterPro"/>
</dbReference>
<keyword evidence="1" id="KW-0540">Nuclease</keyword>
<keyword evidence="4" id="KW-0378">Hydrolase</keyword>
<dbReference type="eggNOG" id="COG3727">
    <property type="taxonomic scope" value="Bacteria"/>
</dbReference>
<dbReference type="InterPro" id="IPR011335">
    <property type="entry name" value="Restrct_endonuc-II-like"/>
</dbReference>
<sequence length="141" mass="16680">MGAAGRNPAASSPSVTARMRSQRERDTTTELRIRRLLWRNGHRYRKHYRALPGLRREVDIAFPGKKVAVFVDGCFWHGCTEHKSTPKANRKWWLDKIEENRRRDRDTDERLKKLGWTVLRVWEHEDPHSAVDRIVRLLTQG</sequence>
<gene>
    <name evidence="8" type="ORF">SacglDRAFT_04151</name>
</gene>
<evidence type="ECO:0000313" key="9">
    <source>
        <dbReference type="Proteomes" id="UP000005087"/>
    </source>
</evidence>
<protein>
    <submittedName>
        <fullName evidence="8">DNA mismatch endonuclease Vsr</fullName>
    </submittedName>
</protein>
<dbReference type="Pfam" id="PF03852">
    <property type="entry name" value="Vsr"/>
    <property type="match status" value="1"/>
</dbReference>
<keyword evidence="9" id="KW-1185">Reference proteome</keyword>
<evidence type="ECO:0000256" key="3">
    <source>
        <dbReference type="ARBA" id="ARBA00022763"/>
    </source>
</evidence>
<dbReference type="EMBL" id="CM001484">
    <property type="protein sequence ID" value="EIF00983.1"/>
    <property type="molecule type" value="Genomic_DNA"/>
</dbReference>
<dbReference type="GO" id="GO:0004519">
    <property type="term" value="F:endonuclease activity"/>
    <property type="evidence" value="ECO:0007669"/>
    <property type="project" value="UniProtKB-KW"/>
</dbReference>
<evidence type="ECO:0000256" key="4">
    <source>
        <dbReference type="ARBA" id="ARBA00022801"/>
    </source>
</evidence>
<keyword evidence="5" id="KW-0234">DNA repair</keyword>
<comment type="similarity">
    <text evidence="6">Belongs to the Vsr family.</text>
</comment>
<evidence type="ECO:0000313" key="8">
    <source>
        <dbReference type="EMBL" id="EIF00983.1"/>
    </source>
</evidence>
<name>I1D7Q8_9PSEU</name>
<dbReference type="AlphaFoldDB" id="I1D7Q8"/>
<evidence type="ECO:0000256" key="6">
    <source>
        <dbReference type="ARBA" id="ARBA00029466"/>
    </source>
</evidence>
<organism evidence="8 9">
    <name type="scientific">Saccharomonospora glauca K62</name>
    <dbReference type="NCBI Taxonomy" id="928724"/>
    <lineage>
        <taxon>Bacteria</taxon>
        <taxon>Bacillati</taxon>
        <taxon>Actinomycetota</taxon>
        <taxon>Actinomycetes</taxon>
        <taxon>Pseudonocardiales</taxon>
        <taxon>Pseudonocardiaceae</taxon>
        <taxon>Saccharomonospora</taxon>
    </lineage>
</organism>
<reference evidence="9" key="2">
    <citation type="submission" date="2012-01" db="EMBL/GenBank/DDBJ databases">
        <title>Noncontiguous Finished sequence of chromosome of Saccharomonospora glauca K62.</title>
        <authorList>
            <consortium name="US DOE Joint Genome Institute"/>
            <person name="Lucas S."/>
            <person name="Han J."/>
            <person name="Lapidus A."/>
            <person name="Cheng J.-F."/>
            <person name="Goodwin L."/>
            <person name="Pitluck S."/>
            <person name="Peters L."/>
            <person name="Mikhailova N."/>
            <person name="Held B."/>
            <person name="Detter J.C."/>
            <person name="Han C."/>
            <person name="Tapia R."/>
            <person name="Land M."/>
            <person name="Hauser L."/>
            <person name="Kyrpides N."/>
            <person name="Ivanova N."/>
            <person name="Pagani I."/>
            <person name="Brambilla E.-M."/>
            <person name="Klenk H.-P."/>
            <person name="Woyke T."/>
        </authorList>
    </citation>
    <scope>NUCLEOTIDE SEQUENCE [LARGE SCALE GENOMIC DNA]</scope>
    <source>
        <strain evidence="9">K62</strain>
    </source>
</reference>
<proteinExistence type="inferred from homology"/>
<dbReference type="GO" id="GO:0016787">
    <property type="term" value="F:hydrolase activity"/>
    <property type="evidence" value="ECO:0007669"/>
    <property type="project" value="UniProtKB-KW"/>
</dbReference>
<dbReference type="STRING" id="928724.SacglDRAFT_04151"/>
<evidence type="ECO:0000256" key="1">
    <source>
        <dbReference type="ARBA" id="ARBA00022722"/>
    </source>
</evidence>
<keyword evidence="2 8" id="KW-0255">Endonuclease</keyword>
<reference evidence="8 9" key="1">
    <citation type="submission" date="2011-09" db="EMBL/GenBank/DDBJ databases">
        <authorList>
            <consortium name="US DOE Joint Genome Institute (JGI-PGF)"/>
            <person name="Lucas S."/>
            <person name="Han J."/>
            <person name="Lapidus A."/>
            <person name="Cheng J.-F."/>
            <person name="Goodwin L."/>
            <person name="Pitluck S."/>
            <person name="Peters L."/>
            <person name="Land M.L."/>
            <person name="Hauser L."/>
            <person name="Brambilla E."/>
            <person name="Klenk H.-P."/>
            <person name="Woyke T.J."/>
        </authorList>
    </citation>
    <scope>NUCLEOTIDE SEQUENCE [LARGE SCALE GENOMIC DNA]</scope>
    <source>
        <strain evidence="8 9">K62</strain>
    </source>
</reference>